<reference evidence="6" key="2">
    <citation type="submission" date="2023-02" db="EMBL/GenBank/DDBJ databases">
        <authorList>
            <person name="Swenson N.G."/>
            <person name="Wegrzyn J.L."/>
            <person name="Mcevoy S.L."/>
        </authorList>
    </citation>
    <scope>NUCLEOTIDE SEQUENCE</scope>
    <source>
        <strain evidence="6">91603</strain>
        <tissue evidence="6">Leaf</tissue>
    </source>
</reference>
<dbReference type="AlphaFoldDB" id="A0AAD5NSH3"/>
<protein>
    <submittedName>
        <fullName evidence="6">Uncharacterized protein</fullName>
    </submittedName>
</protein>
<name>A0AAD5NSH3_ACENE</name>
<reference evidence="6" key="1">
    <citation type="journal article" date="2022" name="Plant J.">
        <title>Strategies of tolerance reflected in two North American maple genomes.</title>
        <authorList>
            <person name="McEvoy S.L."/>
            <person name="Sezen U.U."/>
            <person name="Trouern-Trend A."/>
            <person name="McMahon S.M."/>
            <person name="Schaberg P.G."/>
            <person name="Yang J."/>
            <person name="Wegrzyn J.L."/>
            <person name="Swenson N.G."/>
        </authorList>
    </citation>
    <scope>NUCLEOTIDE SEQUENCE</scope>
    <source>
        <strain evidence="6">91603</strain>
    </source>
</reference>
<dbReference type="GO" id="GO:0016829">
    <property type="term" value="F:lyase activity"/>
    <property type="evidence" value="ECO:0007669"/>
    <property type="project" value="UniProtKB-KW"/>
</dbReference>
<dbReference type="Gene3D" id="2.120.10.80">
    <property type="entry name" value="Kelch-type beta propeller"/>
    <property type="match status" value="1"/>
</dbReference>
<evidence type="ECO:0000256" key="3">
    <source>
        <dbReference type="ARBA" id="ARBA00022737"/>
    </source>
</evidence>
<dbReference type="GO" id="GO:0005634">
    <property type="term" value="C:nucleus"/>
    <property type="evidence" value="ECO:0007669"/>
    <property type="project" value="TreeGrafter"/>
</dbReference>
<keyword evidence="3" id="KW-0677">Repeat</keyword>
<dbReference type="GO" id="GO:0005829">
    <property type="term" value="C:cytosol"/>
    <property type="evidence" value="ECO:0007669"/>
    <property type="project" value="TreeGrafter"/>
</dbReference>
<dbReference type="SUPFAM" id="SSF117281">
    <property type="entry name" value="Kelch motif"/>
    <property type="match status" value="1"/>
</dbReference>
<keyword evidence="2" id="KW-0880">Kelch repeat</keyword>
<sequence>MAAVGNTINLFGGRDGAHKELNELYSFDTCTNKWTVLSSIDDDVGPLHRSYHSTAADERHVYIFGGCGVTGRLNDLWAFDVVDQKWIEYPTAGDSCKCRGGPGLVVARGKIWVVYGFAGV</sequence>
<evidence type="ECO:0000256" key="5">
    <source>
        <dbReference type="ARBA" id="ARBA00023239"/>
    </source>
</evidence>
<evidence type="ECO:0000256" key="4">
    <source>
        <dbReference type="ARBA" id="ARBA00023004"/>
    </source>
</evidence>
<dbReference type="EMBL" id="JAJSOW010000102">
    <property type="protein sequence ID" value="KAI9177747.1"/>
    <property type="molecule type" value="Genomic_DNA"/>
</dbReference>
<dbReference type="InterPro" id="IPR015915">
    <property type="entry name" value="Kelch-typ_b-propeller"/>
</dbReference>
<comment type="caution">
    <text evidence="6">The sequence shown here is derived from an EMBL/GenBank/DDBJ whole genome shotgun (WGS) entry which is preliminary data.</text>
</comment>
<dbReference type="GO" id="GO:0030234">
    <property type="term" value="F:enzyme regulator activity"/>
    <property type="evidence" value="ECO:0007669"/>
    <property type="project" value="TreeGrafter"/>
</dbReference>
<keyword evidence="5" id="KW-0456">Lyase</keyword>
<proteinExistence type="predicted"/>
<keyword evidence="7" id="KW-1185">Reference proteome</keyword>
<dbReference type="PANTHER" id="PTHR47435:SF4">
    <property type="entry name" value="KELCH REPEAT PROTEIN (AFU_ORTHOLOGUE AFUA_5G12780)"/>
    <property type="match status" value="1"/>
</dbReference>
<dbReference type="Proteomes" id="UP001064489">
    <property type="component" value="Chromosome 5"/>
</dbReference>
<dbReference type="Pfam" id="PF24681">
    <property type="entry name" value="Kelch_KLHDC2_KLHL20_DRC7"/>
    <property type="match status" value="1"/>
</dbReference>
<evidence type="ECO:0000256" key="2">
    <source>
        <dbReference type="ARBA" id="ARBA00022441"/>
    </source>
</evidence>
<dbReference type="GO" id="GO:0080028">
    <property type="term" value="P:nitrile biosynthetic process"/>
    <property type="evidence" value="ECO:0007669"/>
    <property type="project" value="TreeGrafter"/>
</dbReference>
<gene>
    <name evidence="6" type="ORF">LWI28_018795</name>
</gene>
<accession>A0AAD5NSH3</accession>
<evidence type="ECO:0000313" key="7">
    <source>
        <dbReference type="Proteomes" id="UP001064489"/>
    </source>
</evidence>
<dbReference type="PANTHER" id="PTHR47435">
    <property type="entry name" value="KELCH REPEAT PROTEIN (AFU_ORTHOLOGUE AFUA_5G12780)"/>
    <property type="match status" value="1"/>
</dbReference>
<comment type="cofactor">
    <cofactor evidence="1">
        <name>Fe(2+)</name>
        <dbReference type="ChEBI" id="CHEBI:29033"/>
    </cofactor>
</comment>
<dbReference type="GO" id="GO:0019760">
    <property type="term" value="P:glucosinolate metabolic process"/>
    <property type="evidence" value="ECO:0007669"/>
    <property type="project" value="UniProtKB-ARBA"/>
</dbReference>
<evidence type="ECO:0000313" key="6">
    <source>
        <dbReference type="EMBL" id="KAI9177747.1"/>
    </source>
</evidence>
<keyword evidence="4" id="KW-0408">Iron</keyword>
<organism evidence="6 7">
    <name type="scientific">Acer negundo</name>
    <name type="common">Box elder</name>
    <dbReference type="NCBI Taxonomy" id="4023"/>
    <lineage>
        <taxon>Eukaryota</taxon>
        <taxon>Viridiplantae</taxon>
        <taxon>Streptophyta</taxon>
        <taxon>Embryophyta</taxon>
        <taxon>Tracheophyta</taxon>
        <taxon>Spermatophyta</taxon>
        <taxon>Magnoliopsida</taxon>
        <taxon>eudicotyledons</taxon>
        <taxon>Gunneridae</taxon>
        <taxon>Pentapetalae</taxon>
        <taxon>rosids</taxon>
        <taxon>malvids</taxon>
        <taxon>Sapindales</taxon>
        <taxon>Sapindaceae</taxon>
        <taxon>Hippocastanoideae</taxon>
        <taxon>Acereae</taxon>
        <taxon>Acer</taxon>
    </lineage>
</organism>
<evidence type="ECO:0000256" key="1">
    <source>
        <dbReference type="ARBA" id="ARBA00001954"/>
    </source>
</evidence>